<sequence length="174" mass="18231">MENKRFTLSMFSALFLASGALATQPEGGSGTIVTATTDLTVNQYSALEFYADDPKVFSGHINSGDVVATLNVKLPGAPEGIKVAIAGERTPISRNGSTVTVETETGGIVASLDNTTASYVIKEAEYLPSRANRAAGSSAIIVDGDTTLIFKAISDYTPPPGTYSYSFVAQAFFE</sequence>
<name>A0A291DWK2_9ENTR</name>
<feature type="chain" id="PRO_5012154673" evidence="1">
    <location>
        <begin position="23"/>
        <end position="174"/>
    </location>
</feature>
<dbReference type="AlphaFoldDB" id="A0A291DWK2"/>
<organism evidence="2 3">
    <name type="scientific">Cedecea neteri</name>
    <dbReference type="NCBI Taxonomy" id="158822"/>
    <lineage>
        <taxon>Bacteria</taxon>
        <taxon>Pseudomonadati</taxon>
        <taxon>Pseudomonadota</taxon>
        <taxon>Gammaproteobacteria</taxon>
        <taxon>Enterobacterales</taxon>
        <taxon>Enterobacteriaceae</taxon>
        <taxon>Cedecea</taxon>
    </lineage>
</organism>
<accession>A0A291DWK2</accession>
<feature type="signal peptide" evidence="1">
    <location>
        <begin position="1"/>
        <end position="22"/>
    </location>
</feature>
<evidence type="ECO:0000256" key="1">
    <source>
        <dbReference type="SAM" id="SignalP"/>
    </source>
</evidence>
<evidence type="ECO:0000313" key="2">
    <source>
        <dbReference type="EMBL" id="ATF92006.1"/>
    </source>
</evidence>
<dbReference type="EMBL" id="CP023525">
    <property type="protein sequence ID" value="ATF92006.1"/>
    <property type="molecule type" value="Genomic_DNA"/>
</dbReference>
<keyword evidence="1" id="KW-0732">Signal</keyword>
<reference evidence="2 3" key="1">
    <citation type="submission" date="2017-09" db="EMBL/GenBank/DDBJ databases">
        <title>FDA dAtabase for Regulatory Grade micrObial Sequences (FDA-ARGOS): Supporting development and validation of Infectious Disease Dx tests.</title>
        <authorList>
            <person name="Minogue T."/>
            <person name="Wolcott M."/>
            <person name="Wasieloski L."/>
            <person name="Aguilar W."/>
            <person name="Moore D."/>
            <person name="Tallon L."/>
            <person name="Sadzewicz L."/>
            <person name="Ott S."/>
            <person name="Zhao X."/>
            <person name="Nagaraj S."/>
            <person name="Vavikolanu K."/>
            <person name="Aluvathingal J."/>
            <person name="Nadendla S."/>
            <person name="Sichtig H."/>
        </authorList>
    </citation>
    <scope>NUCLEOTIDE SEQUENCE [LARGE SCALE GENOMIC DNA]</scope>
    <source>
        <strain evidence="2 3">FDAARGOS_392</strain>
    </source>
</reference>
<proteinExistence type="predicted"/>
<gene>
    <name evidence="2" type="ORF">CO704_07815</name>
</gene>
<dbReference type="RefSeq" id="WP_061276701.1">
    <property type="nucleotide sequence ID" value="NZ_CP023525.1"/>
</dbReference>
<evidence type="ECO:0000313" key="3">
    <source>
        <dbReference type="Proteomes" id="UP000217979"/>
    </source>
</evidence>
<protein>
    <submittedName>
        <fullName evidence="2">Uncharacterized protein</fullName>
    </submittedName>
</protein>
<dbReference type="Proteomes" id="UP000217979">
    <property type="component" value="Chromosome"/>
</dbReference>